<protein>
    <recommendedName>
        <fullName evidence="3">Nicastrin</fullName>
    </recommendedName>
</protein>
<dbReference type="InterPro" id="IPR008710">
    <property type="entry name" value="Nicastrin"/>
</dbReference>
<dbReference type="GO" id="GO:0016485">
    <property type="term" value="P:protein processing"/>
    <property type="evidence" value="ECO:0007669"/>
    <property type="project" value="InterPro"/>
</dbReference>
<keyword evidence="8 10" id="KW-0472">Membrane</keyword>
<proteinExistence type="inferred from homology"/>
<evidence type="ECO:0000256" key="1">
    <source>
        <dbReference type="ARBA" id="ARBA00004479"/>
    </source>
</evidence>
<dbReference type="OrthoDB" id="755951at2759"/>
<dbReference type="AlphaFoldDB" id="A0A4S2LPW9"/>
<evidence type="ECO:0000256" key="4">
    <source>
        <dbReference type="ARBA" id="ARBA00022692"/>
    </source>
</evidence>
<reference evidence="12 13" key="1">
    <citation type="journal article" date="2019" name="BMC Genomics">
        <title>New insights from Opisthorchis felineus genome: update on genomics of the epidemiologically important liver flukes.</title>
        <authorList>
            <person name="Ershov N.I."/>
            <person name="Mordvinov V.A."/>
            <person name="Prokhortchouk E.B."/>
            <person name="Pakharukova M.Y."/>
            <person name="Gunbin K.V."/>
            <person name="Ustyantsev K."/>
            <person name="Genaev M.A."/>
            <person name="Blinov A.G."/>
            <person name="Mazur A."/>
            <person name="Boulygina E."/>
            <person name="Tsygankova S."/>
            <person name="Khrameeva E."/>
            <person name="Chekanov N."/>
            <person name="Fan G."/>
            <person name="Xiao A."/>
            <person name="Zhang H."/>
            <person name="Xu X."/>
            <person name="Yang H."/>
            <person name="Solovyev V."/>
            <person name="Lee S.M."/>
            <person name="Liu X."/>
            <person name="Afonnikov D.A."/>
            <person name="Skryabin K.G."/>
        </authorList>
    </citation>
    <scope>NUCLEOTIDE SEQUENCE [LARGE SCALE GENOMIC DNA]</scope>
    <source>
        <strain evidence="12">AK-0245</strain>
        <tissue evidence="12">Whole organism</tissue>
    </source>
</reference>
<evidence type="ECO:0000256" key="9">
    <source>
        <dbReference type="ARBA" id="ARBA00023180"/>
    </source>
</evidence>
<dbReference type="InterPro" id="IPR041084">
    <property type="entry name" value="Ncstrn_small"/>
</dbReference>
<evidence type="ECO:0000259" key="11">
    <source>
        <dbReference type="Pfam" id="PF18266"/>
    </source>
</evidence>
<sequence length="758" mass="84204">MVVNTKSSNNHPGARVVFLLVCSPLSLFLPPQVSSLGANQRPMWNRYSLCTFLLTSCTILTCFAQPHHVMGDIYHYFSEQSTSHCSRRLNITGQIGCSSRLRSSSGVALFVEHADEVIDFLNAKNIVPTVLVMQYSLFLNSSLMNDVRSYSERAVGLVVLSQQTSENKHSLPFSESDECPNALYSHYGAERQCSVTPAWNPHGAAYSSIEWPFPVVLIQTADASIESELFRCYKQFNANPVDDTRCLIEIRNVMSAISSSALCIRRESLMGLPIFESPIVYCDELNGVNILLSATNTTASIRKNSPNRSVSVQERSRNSSVVVLTRLDSRSMFERSAFASQGALPGISVLVSIAAHLIRQPAFQQLQLKRDLFFAFLDNEAFDFMGSGRLAYDLRERNLAAYTGFPLGWEHIHSFIELGELGLPAKNPLPTYYTLVDESIYEQTKEDTDELREQLAAANERFGQISISRAPDSVARLPLPPMASLQSLLSSAPHPLPHILLADHAGPPLWDKHFESFLDFVWPPDSGSDQVLLVLANTLADALHRLVVKDSLPMPASISHPTPGDLMLCFVNNVTCDLLRTFLSPGDLRFLQSLKTPIPAQSYLPLDKHELKISHIISVLLMGLTGERTATRDCPAGAESIGPYVYLMGYYNGTEQCYRTLLDLAMRFALFRDGVPAAPAWMRSRLLPGERYVRWYRSSSLTMDTVSVSLGVLLILLTTCTALLIQKKMSIQVAQQKPTRIVEIDGLQRIDTTNVLSA</sequence>
<keyword evidence="5" id="KW-0732">Signal</keyword>
<evidence type="ECO:0000256" key="10">
    <source>
        <dbReference type="SAM" id="Phobius"/>
    </source>
</evidence>
<feature type="transmembrane region" description="Helical" evidence="10">
    <location>
        <begin position="706"/>
        <end position="725"/>
    </location>
</feature>
<feature type="domain" description="Nicastrin small lobe" evidence="11">
    <location>
        <begin position="84"/>
        <end position="256"/>
    </location>
</feature>
<dbReference type="Proteomes" id="UP000308267">
    <property type="component" value="Unassembled WGS sequence"/>
</dbReference>
<dbReference type="GO" id="GO:0007220">
    <property type="term" value="P:Notch receptor processing"/>
    <property type="evidence" value="ECO:0007669"/>
    <property type="project" value="TreeGrafter"/>
</dbReference>
<evidence type="ECO:0000313" key="12">
    <source>
        <dbReference type="EMBL" id="TGZ65206.1"/>
    </source>
</evidence>
<keyword evidence="9" id="KW-0325">Glycoprotein</keyword>
<evidence type="ECO:0000256" key="2">
    <source>
        <dbReference type="ARBA" id="ARBA00007717"/>
    </source>
</evidence>
<comment type="subcellular location">
    <subcellularLocation>
        <location evidence="1">Membrane</location>
        <topology evidence="1">Single-pass type I membrane protein</topology>
    </subcellularLocation>
</comment>
<dbReference type="PANTHER" id="PTHR21092">
    <property type="entry name" value="NICASTRIN"/>
    <property type="match status" value="1"/>
</dbReference>
<organism evidence="12 13">
    <name type="scientific">Opisthorchis felineus</name>
    <dbReference type="NCBI Taxonomy" id="147828"/>
    <lineage>
        <taxon>Eukaryota</taxon>
        <taxon>Metazoa</taxon>
        <taxon>Spiralia</taxon>
        <taxon>Lophotrochozoa</taxon>
        <taxon>Platyhelminthes</taxon>
        <taxon>Trematoda</taxon>
        <taxon>Digenea</taxon>
        <taxon>Opisthorchiida</taxon>
        <taxon>Opisthorchiata</taxon>
        <taxon>Opisthorchiidae</taxon>
        <taxon>Opisthorchis</taxon>
    </lineage>
</organism>
<evidence type="ECO:0000256" key="7">
    <source>
        <dbReference type="ARBA" id="ARBA00022989"/>
    </source>
</evidence>
<dbReference type="STRING" id="147828.A0A4S2LPW9"/>
<dbReference type="GO" id="GO:0005886">
    <property type="term" value="C:plasma membrane"/>
    <property type="evidence" value="ECO:0007669"/>
    <property type="project" value="TreeGrafter"/>
</dbReference>
<dbReference type="GO" id="GO:0007219">
    <property type="term" value="P:Notch signaling pathway"/>
    <property type="evidence" value="ECO:0007669"/>
    <property type="project" value="UniProtKB-KW"/>
</dbReference>
<evidence type="ECO:0000313" key="13">
    <source>
        <dbReference type="Proteomes" id="UP000308267"/>
    </source>
</evidence>
<comment type="similarity">
    <text evidence="2">Belongs to the nicastrin family.</text>
</comment>
<keyword evidence="6" id="KW-0914">Notch signaling pathway</keyword>
<dbReference type="SUPFAM" id="SSF53187">
    <property type="entry name" value="Zn-dependent exopeptidases"/>
    <property type="match status" value="1"/>
</dbReference>
<evidence type="ECO:0000256" key="5">
    <source>
        <dbReference type="ARBA" id="ARBA00022729"/>
    </source>
</evidence>
<evidence type="ECO:0000256" key="6">
    <source>
        <dbReference type="ARBA" id="ARBA00022976"/>
    </source>
</evidence>
<dbReference type="Pfam" id="PF18266">
    <property type="entry name" value="Ncstrn_small"/>
    <property type="match status" value="1"/>
</dbReference>
<dbReference type="PANTHER" id="PTHR21092:SF0">
    <property type="entry name" value="NICASTRIN"/>
    <property type="match status" value="1"/>
</dbReference>
<keyword evidence="7 10" id="KW-1133">Transmembrane helix</keyword>
<evidence type="ECO:0000256" key="3">
    <source>
        <dbReference type="ARBA" id="ARBA00015303"/>
    </source>
</evidence>
<keyword evidence="13" id="KW-1185">Reference proteome</keyword>
<comment type="caution">
    <text evidence="12">The sequence shown here is derived from an EMBL/GenBank/DDBJ whole genome shotgun (WGS) entry which is preliminary data.</text>
</comment>
<gene>
    <name evidence="12" type="ORF">CRM22_005975</name>
</gene>
<keyword evidence="4 10" id="KW-0812">Transmembrane</keyword>
<evidence type="ECO:0000256" key="8">
    <source>
        <dbReference type="ARBA" id="ARBA00023136"/>
    </source>
</evidence>
<dbReference type="Pfam" id="PF05450">
    <property type="entry name" value="Nicastrin"/>
    <property type="match status" value="1"/>
</dbReference>
<accession>A0A4S2LPW9</accession>
<name>A0A4S2LPW9_OPIFE</name>
<dbReference type="EMBL" id="SJOL01006494">
    <property type="protein sequence ID" value="TGZ65206.1"/>
    <property type="molecule type" value="Genomic_DNA"/>
</dbReference>